<dbReference type="EMBL" id="JADNRY010000012">
    <property type="protein sequence ID" value="KAF9074546.1"/>
    <property type="molecule type" value="Genomic_DNA"/>
</dbReference>
<gene>
    <name evidence="3" type="ORF">BDP27DRAFT_1366080</name>
    <name evidence="4" type="ORF">BDP27DRAFT_1469554</name>
</gene>
<evidence type="ECO:0000313" key="5">
    <source>
        <dbReference type="Proteomes" id="UP000772434"/>
    </source>
</evidence>
<proteinExistence type="predicted"/>
<sequence>MLFNIPYTSALLAASLSCIWATPIAVNRDTLQRRSESELSSRATENGSLEARGLGFDSLSTVHAIHGRAPHPKVVTDFDFVRRVYPITVDGARGVASTVMRFLAHALPGVGIPNHESLSHLYHFGPDTLAPSKQYFIVEFKFKLDNVEYQGVVMNPTRKIEADGSLTETRGIMYRERSRFYPAPPKSLIPGFTAAQLNPAYKPVYTGHWITDFAFFDKVILDKSTAKKDADKIALLAQAYLAYVLPHVETFGITGSLYNYPSNQPLEEDPAHLLEKKNVQFAFRLQEVEVTEKKGNEGGQTFDIVTVEYRCTLKDPLGTPIREVTGGFSRRVLPREASSTSSAGPAHVDVKQVKTSM</sequence>
<evidence type="ECO:0000256" key="2">
    <source>
        <dbReference type="SAM" id="SignalP"/>
    </source>
</evidence>
<dbReference type="Proteomes" id="UP000772434">
    <property type="component" value="Unassembled WGS sequence"/>
</dbReference>
<reference evidence="4" key="1">
    <citation type="submission" date="2020-11" db="EMBL/GenBank/DDBJ databases">
        <authorList>
            <consortium name="DOE Joint Genome Institute"/>
            <person name="Ahrendt S."/>
            <person name="Riley R."/>
            <person name="Andreopoulos W."/>
            <person name="Labutti K."/>
            <person name="Pangilinan J."/>
            <person name="Ruiz-Duenas F.J."/>
            <person name="Barrasa J.M."/>
            <person name="Sanchez-Garcia M."/>
            <person name="Camarero S."/>
            <person name="Miyauchi S."/>
            <person name="Serrano A."/>
            <person name="Linde D."/>
            <person name="Babiker R."/>
            <person name="Drula E."/>
            <person name="Ayuso-Fernandez I."/>
            <person name="Pacheco R."/>
            <person name="Padilla G."/>
            <person name="Ferreira P."/>
            <person name="Barriuso J."/>
            <person name="Kellner H."/>
            <person name="Castanera R."/>
            <person name="Alfaro M."/>
            <person name="Ramirez L."/>
            <person name="Pisabarro A.G."/>
            <person name="Kuo A."/>
            <person name="Tritt A."/>
            <person name="Lipzen A."/>
            <person name="He G."/>
            <person name="Yan M."/>
            <person name="Ng V."/>
            <person name="Cullen D."/>
            <person name="Martin F."/>
            <person name="Rosso M.-N."/>
            <person name="Henrissat B."/>
            <person name="Hibbett D."/>
            <person name="Martinez A.T."/>
            <person name="Grigoriev I.V."/>
        </authorList>
    </citation>
    <scope>NUCLEOTIDE SEQUENCE</scope>
    <source>
        <strain evidence="4">AH 40177</strain>
    </source>
</reference>
<feature type="signal peptide" evidence="2">
    <location>
        <begin position="1"/>
        <end position="21"/>
    </location>
</feature>
<evidence type="ECO:0000313" key="4">
    <source>
        <dbReference type="EMBL" id="KAF9074546.1"/>
    </source>
</evidence>
<keyword evidence="5" id="KW-1185">Reference proteome</keyword>
<comment type="caution">
    <text evidence="4">The sequence shown here is derived from an EMBL/GenBank/DDBJ whole genome shotgun (WGS) entry which is preliminary data.</text>
</comment>
<keyword evidence="2" id="KW-0732">Signal</keyword>
<protein>
    <submittedName>
        <fullName evidence="4">Uncharacterized protein</fullName>
    </submittedName>
</protein>
<dbReference type="AlphaFoldDB" id="A0A9P5Q3T4"/>
<evidence type="ECO:0000256" key="1">
    <source>
        <dbReference type="SAM" id="MobiDB-lite"/>
    </source>
</evidence>
<organism evidence="4 5">
    <name type="scientific">Rhodocollybia butyracea</name>
    <dbReference type="NCBI Taxonomy" id="206335"/>
    <lineage>
        <taxon>Eukaryota</taxon>
        <taxon>Fungi</taxon>
        <taxon>Dikarya</taxon>
        <taxon>Basidiomycota</taxon>
        <taxon>Agaricomycotina</taxon>
        <taxon>Agaricomycetes</taxon>
        <taxon>Agaricomycetidae</taxon>
        <taxon>Agaricales</taxon>
        <taxon>Marasmiineae</taxon>
        <taxon>Omphalotaceae</taxon>
        <taxon>Rhodocollybia</taxon>
    </lineage>
</organism>
<feature type="compositionally biased region" description="Basic and acidic residues" evidence="1">
    <location>
        <begin position="348"/>
        <end position="357"/>
    </location>
</feature>
<dbReference type="EMBL" id="JADNRY010000097">
    <property type="protein sequence ID" value="KAF9065809.1"/>
    <property type="molecule type" value="Genomic_DNA"/>
</dbReference>
<name>A0A9P5Q3T4_9AGAR</name>
<feature type="region of interest" description="Disordered" evidence="1">
    <location>
        <begin position="335"/>
        <end position="357"/>
    </location>
</feature>
<evidence type="ECO:0000313" key="3">
    <source>
        <dbReference type="EMBL" id="KAF9065809.1"/>
    </source>
</evidence>
<feature type="chain" id="PRO_5040653539" evidence="2">
    <location>
        <begin position="22"/>
        <end position="357"/>
    </location>
</feature>
<accession>A0A9P5Q3T4</accession>